<dbReference type="AlphaFoldDB" id="B7Q296"/>
<evidence type="ECO:0000313" key="4">
    <source>
        <dbReference type="Proteomes" id="UP000001555"/>
    </source>
</evidence>
<evidence type="ECO:0000313" key="3">
    <source>
        <dbReference type="EnsemblMetazoa" id="ISCW020064-PA"/>
    </source>
</evidence>
<feature type="compositionally biased region" description="Basic and acidic residues" evidence="1">
    <location>
        <begin position="77"/>
        <end position="99"/>
    </location>
</feature>
<organism>
    <name type="scientific">Ixodes scapularis</name>
    <name type="common">Black-legged tick</name>
    <name type="synonym">Deer tick</name>
    <dbReference type="NCBI Taxonomy" id="6945"/>
    <lineage>
        <taxon>Eukaryota</taxon>
        <taxon>Metazoa</taxon>
        <taxon>Ecdysozoa</taxon>
        <taxon>Arthropoda</taxon>
        <taxon>Chelicerata</taxon>
        <taxon>Arachnida</taxon>
        <taxon>Acari</taxon>
        <taxon>Parasitiformes</taxon>
        <taxon>Ixodida</taxon>
        <taxon>Ixodoidea</taxon>
        <taxon>Ixodidae</taxon>
        <taxon>Ixodinae</taxon>
        <taxon>Ixodes</taxon>
    </lineage>
</organism>
<evidence type="ECO:0000313" key="2">
    <source>
        <dbReference type="EMBL" id="EEC12968.1"/>
    </source>
</evidence>
<keyword evidence="4" id="KW-1185">Reference proteome</keyword>
<dbReference type="Proteomes" id="UP000001555">
    <property type="component" value="Unassembled WGS sequence"/>
</dbReference>
<dbReference type="EnsemblMetazoa" id="ISCW020064-RA">
    <property type="protein sequence ID" value="ISCW020064-PA"/>
    <property type="gene ID" value="ISCW020064"/>
</dbReference>
<feature type="region of interest" description="Disordered" evidence="1">
    <location>
        <begin position="39"/>
        <end position="223"/>
    </location>
</feature>
<evidence type="ECO:0000256" key="1">
    <source>
        <dbReference type="SAM" id="MobiDB-lite"/>
    </source>
</evidence>
<reference evidence="2 4" key="1">
    <citation type="submission" date="2008-03" db="EMBL/GenBank/DDBJ databases">
        <title>Annotation of Ixodes scapularis.</title>
        <authorList>
            <consortium name="Ixodes scapularis Genome Project Consortium"/>
            <person name="Caler E."/>
            <person name="Hannick L.I."/>
            <person name="Bidwell S."/>
            <person name="Joardar V."/>
            <person name="Thiagarajan M."/>
            <person name="Amedeo P."/>
            <person name="Galinsky K.J."/>
            <person name="Schobel S."/>
            <person name="Inman J."/>
            <person name="Hostetler J."/>
            <person name="Miller J."/>
            <person name="Hammond M."/>
            <person name="Megy K."/>
            <person name="Lawson D."/>
            <person name="Kodira C."/>
            <person name="Sutton G."/>
            <person name="Meyer J."/>
            <person name="Hill C.A."/>
            <person name="Birren B."/>
            <person name="Nene V."/>
            <person name="Collins F."/>
            <person name="Alarcon-Chaidez F."/>
            <person name="Wikel S."/>
            <person name="Strausberg R."/>
        </authorList>
    </citation>
    <scope>NUCLEOTIDE SEQUENCE [LARGE SCALE GENOMIC DNA]</scope>
    <source>
        <strain evidence="4">Wikel</strain>
        <strain evidence="2">Wikel colony</strain>
    </source>
</reference>
<dbReference type="EMBL" id="ABJB010226092">
    <property type="status" value="NOT_ANNOTATED_CDS"/>
    <property type="molecule type" value="Genomic_DNA"/>
</dbReference>
<dbReference type="VEuPathDB" id="VectorBase:ISCW020064"/>
<feature type="compositionally biased region" description="Basic and acidic residues" evidence="1">
    <location>
        <begin position="107"/>
        <end position="132"/>
    </location>
</feature>
<reference evidence="3" key="2">
    <citation type="submission" date="2020-05" db="UniProtKB">
        <authorList>
            <consortium name="EnsemblMetazoa"/>
        </authorList>
    </citation>
    <scope>IDENTIFICATION</scope>
    <source>
        <strain evidence="3">wikel</strain>
    </source>
</reference>
<feature type="compositionally biased region" description="Basic and acidic residues" evidence="1">
    <location>
        <begin position="196"/>
        <end position="222"/>
    </location>
</feature>
<feature type="compositionally biased region" description="Polar residues" evidence="1">
    <location>
        <begin position="7"/>
        <end position="17"/>
    </location>
</feature>
<dbReference type="PaxDb" id="6945-B7Q296"/>
<dbReference type="HOGENOM" id="CLU_1130160_0_0_1"/>
<name>B7Q296_IXOSC</name>
<feature type="region of interest" description="Disordered" evidence="1">
    <location>
        <begin position="1"/>
        <end position="26"/>
    </location>
</feature>
<sequence>MRPEEPSTAQHGNQSATGVPGVALRNGPLSLRYVPAALHAKDLQKDSRKRAHRRGFEGLSGRRPRSRARAPQRTPKRTLESDARARGPREHNVLEDQITKKNPQQYPERKTGGTVDRSTRKPECDWCPDRSHGGTGPSPLGTGRLHSAPRTSRKTPGGGRTVGASRVSQDDVGLAPKHERRGTLPSAPWRATLAQEVHERYSFGRPKVEEGRGGGEDHEGGGKRLWKVLVYGAGGPLQPQDIEGGS</sequence>
<accession>B7Q296</accession>
<gene>
    <name evidence="2" type="ORF">IscW_ISCW020064</name>
</gene>
<proteinExistence type="predicted"/>
<dbReference type="VEuPathDB" id="VectorBase:ISCI020064"/>
<dbReference type="EMBL" id="DS842590">
    <property type="protein sequence ID" value="EEC12968.1"/>
    <property type="molecule type" value="Genomic_DNA"/>
</dbReference>
<feature type="compositionally biased region" description="Basic residues" evidence="1">
    <location>
        <begin position="62"/>
        <end position="76"/>
    </location>
</feature>
<dbReference type="InParanoid" id="B7Q296"/>
<protein>
    <submittedName>
        <fullName evidence="2 3">Uncharacterized protein</fullName>
    </submittedName>
</protein>